<feature type="binding site" evidence="5">
    <location>
        <position position="502"/>
    </location>
    <ligand>
        <name>Zn(2+)</name>
        <dbReference type="ChEBI" id="CHEBI:29105"/>
        <label>1</label>
    </ligand>
</feature>
<dbReference type="PRINTS" id="PR00387">
    <property type="entry name" value="PDIESTERASE1"/>
</dbReference>
<organism evidence="9 10">
    <name type="scientific">Blepharisma stoltei</name>
    <dbReference type="NCBI Taxonomy" id="1481888"/>
    <lineage>
        <taxon>Eukaryota</taxon>
        <taxon>Sar</taxon>
        <taxon>Alveolata</taxon>
        <taxon>Ciliophora</taxon>
        <taxon>Postciliodesmatophora</taxon>
        <taxon>Heterotrichea</taxon>
        <taxon>Heterotrichida</taxon>
        <taxon>Blepharismidae</taxon>
        <taxon>Blepharisma</taxon>
    </lineage>
</organism>
<dbReference type="PROSITE" id="PS00126">
    <property type="entry name" value="PDEASE_I_1"/>
    <property type="match status" value="1"/>
</dbReference>
<dbReference type="InterPro" id="IPR023088">
    <property type="entry name" value="PDEase"/>
</dbReference>
<comment type="caution">
    <text evidence="9">The sequence shown here is derived from an EMBL/GenBank/DDBJ whole genome shotgun (WGS) entry which is preliminary data.</text>
</comment>
<dbReference type="Proteomes" id="UP001162131">
    <property type="component" value="Unassembled WGS sequence"/>
</dbReference>
<feature type="transmembrane region" description="Helical" evidence="7">
    <location>
        <begin position="78"/>
        <end position="98"/>
    </location>
</feature>
<keyword evidence="7" id="KW-0472">Membrane</keyword>
<accession>A0AAU9KAB7</accession>
<evidence type="ECO:0000256" key="4">
    <source>
        <dbReference type="PIRSR" id="PIRSR623088-2"/>
    </source>
</evidence>
<feature type="binding site" evidence="5">
    <location>
        <position position="503"/>
    </location>
    <ligand>
        <name>Zn(2+)</name>
        <dbReference type="ChEBI" id="CHEBI:29105"/>
        <label>2</label>
    </ligand>
</feature>
<dbReference type="AlphaFoldDB" id="A0AAU9KAB7"/>
<evidence type="ECO:0000256" key="6">
    <source>
        <dbReference type="RuleBase" id="RU363067"/>
    </source>
</evidence>
<dbReference type="SUPFAM" id="SSF109604">
    <property type="entry name" value="HD-domain/PDEase-like"/>
    <property type="match status" value="1"/>
</dbReference>
<dbReference type="EMBL" id="CAJZBQ010000054">
    <property type="protein sequence ID" value="CAG9332564.1"/>
    <property type="molecule type" value="Genomic_DNA"/>
</dbReference>
<keyword evidence="1 5" id="KW-0479">Metal-binding</keyword>
<name>A0AAU9KAB7_9CILI</name>
<evidence type="ECO:0000313" key="9">
    <source>
        <dbReference type="EMBL" id="CAG9332564.1"/>
    </source>
</evidence>
<keyword evidence="7" id="KW-0812">Transmembrane</keyword>
<feature type="domain" description="PDEase" evidence="8">
    <location>
        <begin position="375"/>
        <end position="712"/>
    </location>
</feature>
<evidence type="ECO:0000256" key="2">
    <source>
        <dbReference type="ARBA" id="ARBA00022801"/>
    </source>
</evidence>
<dbReference type="InterPro" id="IPR023174">
    <property type="entry name" value="PDEase_CS"/>
</dbReference>
<gene>
    <name evidence="9" type="ORF">BSTOLATCC_MIC56009</name>
</gene>
<reference evidence="9" key="1">
    <citation type="submission" date="2021-09" db="EMBL/GenBank/DDBJ databases">
        <authorList>
            <consortium name="AG Swart"/>
            <person name="Singh M."/>
            <person name="Singh A."/>
            <person name="Seah K."/>
            <person name="Emmerich C."/>
        </authorList>
    </citation>
    <scope>NUCLEOTIDE SEQUENCE</scope>
    <source>
        <strain evidence="9">ATCC30299</strain>
    </source>
</reference>
<evidence type="ECO:0000256" key="3">
    <source>
        <dbReference type="PIRSR" id="PIRSR623088-1"/>
    </source>
</evidence>
<keyword evidence="10" id="KW-1185">Reference proteome</keyword>
<feature type="binding site" evidence="4">
    <location>
        <begin position="462"/>
        <end position="466"/>
    </location>
    <ligand>
        <name>AMP</name>
        <dbReference type="ChEBI" id="CHEBI:456215"/>
    </ligand>
</feature>
<proteinExistence type="inferred from homology"/>
<protein>
    <recommendedName>
        <fullName evidence="6">Phosphodiesterase</fullName>
        <ecNumber evidence="6">3.1.4.-</ecNumber>
    </recommendedName>
</protein>
<feature type="binding site" evidence="5">
    <location>
        <position position="503"/>
    </location>
    <ligand>
        <name>Zn(2+)</name>
        <dbReference type="ChEBI" id="CHEBI:29105"/>
        <label>1</label>
    </ligand>
</feature>
<feature type="binding site" evidence="5">
    <location>
        <position position="615"/>
    </location>
    <ligand>
        <name>Zn(2+)</name>
        <dbReference type="ChEBI" id="CHEBI:29105"/>
        <label>1</label>
    </ligand>
</feature>
<feature type="binding site" evidence="4">
    <location>
        <position position="666"/>
    </location>
    <ligand>
        <name>AMP</name>
        <dbReference type="ChEBI" id="CHEBI:456215"/>
    </ligand>
</feature>
<dbReference type="InterPro" id="IPR036971">
    <property type="entry name" value="PDEase_catalytic_dom_sf"/>
</dbReference>
<feature type="transmembrane region" description="Helical" evidence="7">
    <location>
        <begin position="110"/>
        <end position="131"/>
    </location>
</feature>
<dbReference type="InterPro" id="IPR002073">
    <property type="entry name" value="PDEase_catalytic_dom"/>
</dbReference>
<dbReference type="EC" id="3.1.4.-" evidence="6"/>
<evidence type="ECO:0000313" key="10">
    <source>
        <dbReference type="Proteomes" id="UP001162131"/>
    </source>
</evidence>
<evidence type="ECO:0000256" key="7">
    <source>
        <dbReference type="SAM" id="Phobius"/>
    </source>
</evidence>
<dbReference type="SMART" id="SM00471">
    <property type="entry name" value="HDc"/>
    <property type="match status" value="1"/>
</dbReference>
<dbReference type="GO" id="GO:0004114">
    <property type="term" value="F:3',5'-cyclic-nucleotide phosphodiesterase activity"/>
    <property type="evidence" value="ECO:0007669"/>
    <property type="project" value="InterPro"/>
</dbReference>
<sequence>MSSKILELNFIDQPISKQSNSPIYSILQHEDREVSNLPISPNLLNFADKHLNQKYYQALYTCKDECTKPSPEFKSNLLCFYLFLSIYIAILVIFALLLHSEGKLSDTQLAFHLICLGGIVLFGYVLLFCIYKSQWFLIQNRVFFLALGLLFFTYLIVGDQRVLSEITDSNHTESRLPMSIGIVCFLVLLRLVLFECFYYLVILVVYALVLFLGVEIGYSRLSVYSTLSEFCLICLFFVLQTFDSQKIDFRTRQLFWRKEKEEEGIEHSKKIDENTNKIDIKSETEIIINSCDKIRQELKYAYHVIIFKDVKKRLKQAMGLIDKVKRRVAHGSFFDDVKLEQSLNLDEQDKAFIKENYMNVTVEMSRERNDRKVTMSDITEKETAFPFHSYGVAELESVLFSVGKNWNFDIWFVYNTTGHSIFIVAKYLLQKWNLMESFAIPEDVCDKYFQTVEKGYNHNPYHNACHAADVLHTMLFFCLNGEFLKNLSPLDTISIIVGALGHDVGHPGVTNRFLVNNRDEIAIQYNDNSVLENMHCFKIFSMMAKTGCNIFEKLQPDDWAKARKLIIAIVLETDMSRHFEILGRFRTRALSLLDLNLENQDDKTLILSMGLKCADIGHSAKLKDLHEKWTELVCEEFFKQGDVEKSRKQPVSMYCDRENTDLPKSQAGFLKNICIPLFEVWCQFLKSEMITKLCLEQAKANYNYWEDKGRMRRSTVGYSGAVVKDVDTERKQLLGSSDIGVRRQSYQSDH</sequence>
<comment type="similarity">
    <text evidence="6">Belongs to the cyclic nucleotide phosphodiesterase family.</text>
</comment>
<evidence type="ECO:0000259" key="8">
    <source>
        <dbReference type="PROSITE" id="PS51845"/>
    </source>
</evidence>
<comment type="cofactor">
    <cofactor evidence="6">
        <name>a divalent metal cation</name>
        <dbReference type="ChEBI" id="CHEBI:60240"/>
    </cofactor>
    <text evidence="6">Binds 2 divalent metal cations per subunit. Site 1 may preferentially bind zinc ions, while site 2 has a preference for magnesium and/or manganese ions.</text>
</comment>
<keyword evidence="2 6" id="KW-0378">Hydrolase</keyword>
<evidence type="ECO:0000256" key="5">
    <source>
        <dbReference type="PIRSR" id="PIRSR623088-3"/>
    </source>
</evidence>
<feature type="transmembrane region" description="Helical" evidence="7">
    <location>
        <begin position="138"/>
        <end position="156"/>
    </location>
</feature>
<dbReference type="GO" id="GO:0046872">
    <property type="term" value="F:metal ion binding"/>
    <property type="evidence" value="ECO:0007669"/>
    <property type="project" value="UniProtKB-KW"/>
</dbReference>
<feature type="binding site" evidence="4">
    <location>
        <position position="503"/>
    </location>
    <ligand>
        <name>AMP</name>
        <dbReference type="ChEBI" id="CHEBI:456215"/>
    </ligand>
</feature>
<dbReference type="Pfam" id="PF00233">
    <property type="entry name" value="PDEase_I"/>
    <property type="match status" value="1"/>
</dbReference>
<feature type="active site" description="Proton donor" evidence="3">
    <location>
        <position position="462"/>
    </location>
</feature>
<dbReference type="InterPro" id="IPR003607">
    <property type="entry name" value="HD/PDEase_dom"/>
</dbReference>
<dbReference type="PROSITE" id="PS51845">
    <property type="entry name" value="PDEASE_I_2"/>
    <property type="match status" value="1"/>
</dbReference>
<feature type="binding site" evidence="5">
    <location>
        <position position="466"/>
    </location>
    <ligand>
        <name>Zn(2+)</name>
        <dbReference type="ChEBI" id="CHEBI:29105"/>
        <label>1</label>
    </ligand>
</feature>
<dbReference type="GO" id="GO:0007165">
    <property type="term" value="P:signal transduction"/>
    <property type="evidence" value="ECO:0007669"/>
    <property type="project" value="InterPro"/>
</dbReference>
<feature type="binding site" evidence="4">
    <location>
        <position position="615"/>
    </location>
    <ligand>
        <name>AMP</name>
        <dbReference type="ChEBI" id="CHEBI:456215"/>
    </ligand>
</feature>
<evidence type="ECO:0000256" key="1">
    <source>
        <dbReference type="ARBA" id="ARBA00022723"/>
    </source>
</evidence>
<dbReference type="PANTHER" id="PTHR11347">
    <property type="entry name" value="CYCLIC NUCLEOTIDE PHOSPHODIESTERASE"/>
    <property type="match status" value="1"/>
</dbReference>
<keyword evidence="7" id="KW-1133">Transmembrane helix</keyword>
<feature type="transmembrane region" description="Helical" evidence="7">
    <location>
        <begin position="198"/>
        <end position="218"/>
    </location>
</feature>
<dbReference type="CDD" id="cd00077">
    <property type="entry name" value="HDc"/>
    <property type="match status" value="1"/>
</dbReference>
<dbReference type="Gene3D" id="1.10.1300.10">
    <property type="entry name" value="3'5'-cyclic nucleotide phosphodiesterase, catalytic domain"/>
    <property type="match status" value="1"/>
</dbReference>
<feature type="transmembrane region" description="Helical" evidence="7">
    <location>
        <begin position="176"/>
        <end position="193"/>
    </location>
</feature>